<evidence type="ECO:0000256" key="1">
    <source>
        <dbReference type="ARBA" id="ARBA00022664"/>
    </source>
</evidence>
<dbReference type="SMART" id="SM00311">
    <property type="entry name" value="PWI"/>
    <property type="match status" value="1"/>
</dbReference>
<sequence length="126" mass="14727">MKMDVIRPWIATRVTELLGFEDEEVDEKKIQIQLTGFMEKNTGKFMKELWGLLLSVQNNAETDRIAQEIQKRRDRDGREPERQRKSRFDGEADGSKFTKFSGPRDSDEQPEADREVDGRHASKQIE</sequence>
<reference evidence="5" key="1">
    <citation type="journal article" date="2017" name="Nat. Commun.">
        <title>The asparagus genome sheds light on the origin and evolution of a young Y chromosome.</title>
        <authorList>
            <person name="Harkess A."/>
            <person name="Zhou J."/>
            <person name="Xu C."/>
            <person name="Bowers J.E."/>
            <person name="Van der Hulst R."/>
            <person name="Ayyampalayam S."/>
            <person name="Mercati F."/>
            <person name="Riccardi P."/>
            <person name="McKain M.R."/>
            <person name="Kakrana A."/>
            <person name="Tang H."/>
            <person name="Ray J."/>
            <person name="Groenendijk J."/>
            <person name="Arikit S."/>
            <person name="Mathioni S.M."/>
            <person name="Nakano M."/>
            <person name="Shan H."/>
            <person name="Telgmann-Rauber A."/>
            <person name="Kanno A."/>
            <person name="Yue Z."/>
            <person name="Chen H."/>
            <person name="Li W."/>
            <person name="Chen Y."/>
            <person name="Xu X."/>
            <person name="Zhang Y."/>
            <person name="Luo S."/>
            <person name="Chen H."/>
            <person name="Gao J."/>
            <person name="Mao Z."/>
            <person name="Pires J.C."/>
            <person name="Luo M."/>
            <person name="Kudrna D."/>
            <person name="Wing R.A."/>
            <person name="Meyers B.C."/>
            <person name="Yi K."/>
            <person name="Kong H."/>
            <person name="Lavrijsen P."/>
            <person name="Sunseri F."/>
            <person name="Falavigna A."/>
            <person name="Ye Y."/>
            <person name="Leebens-Mack J.H."/>
            <person name="Chen G."/>
        </authorList>
    </citation>
    <scope>NUCLEOTIDE SEQUENCE [LARGE SCALE GENOMIC DNA]</scope>
    <source>
        <strain evidence="5">cv. DH0086</strain>
    </source>
</reference>
<dbReference type="AlphaFoldDB" id="A0A5P1EXY2"/>
<dbReference type="SUPFAM" id="SSF101233">
    <property type="entry name" value="PWI domain"/>
    <property type="match status" value="1"/>
</dbReference>
<dbReference type="GO" id="GO:0006397">
    <property type="term" value="P:mRNA processing"/>
    <property type="evidence" value="ECO:0007669"/>
    <property type="project" value="UniProtKB-KW"/>
</dbReference>
<evidence type="ECO:0000313" key="5">
    <source>
        <dbReference type="Proteomes" id="UP000243459"/>
    </source>
</evidence>
<proteinExistence type="predicted"/>
<evidence type="ECO:0000259" key="3">
    <source>
        <dbReference type="PROSITE" id="PS51025"/>
    </source>
</evidence>
<dbReference type="EMBL" id="CM007385">
    <property type="protein sequence ID" value="ONK69399.1"/>
    <property type="molecule type" value="Genomic_DNA"/>
</dbReference>
<dbReference type="InterPro" id="IPR036483">
    <property type="entry name" value="PWI_dom_sf"/>
</dbReference>
<accession>A0A5P1EXY2</accession>
<dbReference type="PROSITE" id="PS51025">
    <property type="entry name" value="PWI"/>
    <property type="match status" value="1"/>
</dbReference>
<feature type="domain" description="PWI" evidence="3">
    <location>
        <begin position="1"/>
        <end position="71"/>
    </location>
</feature>
<dbReference type="GO" id="GO:0048024">
    <property type="term" value="P:regulation of mRNA splicing, via spliceosome"/>
    <property type="evidence" value="ECO:0007669"/>
    <property type="project" value="TreeGrafter"/>
</dbReference>
<dbReference type="GO" id="GO:0005681">
    <property type="term" value="C:spliceosomal complex"/>
    <property type="evidence" value="ECO:0007669"/>
    <property type="project" value="TreeGrafter"/>
</dbReference>
<evidence type="ECO:0000256" key="2">
    <source>
        <dbReference type="SAM" id="MobiDB-lite"/>
    </source>
</evidence>
<protein>
    <recommendedName>
        <fullName evidence="3">PWI domain-containing protein</fullName>
    </recommendedName>
</protein>
<dbReference type="Gene3D" id="1.20.1390.10">
    <property type="entry name" value="PWI domain"/>
    <property type="match status" value="1"/>
</dbReference>
<feature type="region of interest" description="Disordered" evidence="2">
    <location>
        <begin position="69"/>
        <end position="126"/>
    </location>
</feature>
<keyword evidence="1" id="KW-0507">mRNA processing</keyword>
<evidence type="ECO:0000313" key="4">
    <source>
        <dbReference type="EMBL" id="ONK69399.1"/>
    </source>
</evidence>
<dbReference type="PANTHER" id="PTHR23148">
    <property type="entry name" value="SERINE/ARGININE REGULATED NUCLEAR MATRIX PROTEIN"/>
    <property type="match status" value="1"/>
</dbReference>
<dbReference type="Pfam" id="PF01480">
    <property type="entry name" value="PWI"/>
    <property type="match status" value="1"/>
</dbReference>
<organism evidence="4 5">
    <name type="scientific">Asparagus officinalis</name>
    <name type="common">Garden asparagus</name>
    <dbReference type="NCBI Taxonomy" id="4686"/>
    <lineage>
        <taxon>Eukaryota</taxon>
        <taxon>Viridiplantae</taxon>
        <taxon>Streptophyta</taxon>
        <taxon>Embryophyta</taxon>
        <taxon>Tracheophyta</taxon>
        <taxon>Spermatophyta</taxon>
        <taxon>Magnoliopsida</taxon>
        <taxon>Liliopsida</taxon>
        <taxon>Asparagales</taxon>
        <taxon>Asparagaceae</taxon>
        <taxon>Asparagoideae</taxon>
        <taxon>Asparagus</taxon>
    </lineage>
</organism>
<dbReference type="GO" id="GO:0003723">
    <property type="term" value="F:RNA binding"/>
    <property type="evidence" value="ECO:0007669"/>
    <property type="project" value="TreeGrafter"/>
</dbReference>
<dbReference type="Proteomes" id="UP000243459">
    <property type="component" value="Chromosome 5"/>
</dbReference>
<dbReference type="Gramene" id="ONK69399">
    <property type="protein sequence ID" value="ONK69399"/>
    <property type="gene ID" value="A4U43_C05F22450"/>
</dbReference>
<dbReference type="InterPro" id="IPR002483">
    <property type="entry name" value="PWI_dom"/>
</dbReference>
<dbReference type="PANTHER" id="PTHR23148:SF0">
    <property type="entry name" value="SERINE_ARGININE REPETITIVE MATRIX PROTEIN 1"/>
    <property type="match status" value="1"/>
</dbReference>
<keyword evidence="5" id="KW-1185">Reference proteome</keyword>
<dbReference type="InterPro" id="IPR052225">
    <property type="entry name" value="Ser/Arg_repetitive_matrix"/>
</dbReference>
<name>A0A5P1EXY2_ASPOF</name>
<gene>
    <name evidence="4" type="ORF">A4U43_C05F22450</name>
</gene>